<dbReference type="InterPro" id="IPR001173">
    <property type="entry name" value="Glyco_trans_2-like"/>
</dbReference>
<dbReference type="OrthoDB" id="9807778at2"/>
<name>A0A1M6PWD2_9BACT</name>
<evidence type="ECO:0000313" key="2">
    <source>
        <dbReference type="EMBL" id="SHK12241.1"/>
    </source>
</evidence>
<dbReference type="RefSeq" id="WP_073174214.1">
    <property type="nucleotide sequence ID" value="NZ_FQZE01000077.1"/>
</dbReference>
<evidence type="ECO:0000313" key="3">
    <source>
        <dbReference type="Proteomes" id="UP000184050"/>
    </source>
</evidence>
<dbReference type="PANTHER" id="PTHR48090">
    <property type="entry name" value="UNDECAPRENYL-PHOSPHATE 4-DEOXY-4-FORMAMIDO-L-ARABINOSE TRANSFERASE-RELATED"/>
    <property type="match status" value="1"/>
</dbReference>
<dbReference type="Pfam" id="PF00535">
    <property type="entry name" value="Glycos_transf_2"/>
    <property type="match status" value="1"/>
</dbReference>
<feature type="domain" description="Glycosyltransferase 2-like" evidence="1">
    <location>
        <begin position="16"/>
        <end position="162"/>
    </location>
</feature>
<proteinExistence type="predicted"/>
<dbReference type="STRING" id="1168035.SAMN05444280_1773"/>
<sequence length="176" mass="20200">MQTDGLNKISENILISIVLSLYNEEAGVLNFWTALQEELAKYESIRFELIWVNDGSKDRTQYLIDKKITKNNRGNITHCTIEFSKNFGHEAAMIAGIDHAKGDAVICMDSDGQHPPSEIPKMIASFLSGNDCVLMERTHREDNGMLKKWFSSLFYRIINKLSTVKFRHNASDFWYC</sequence>
<dbReference type="AlphaFoldDB" id="A0A1M6PWD2"/>
<reference evidence="2 3" key="1">
    <citation type="submission" date="2016-11" db="EMBL/GenBank/DDBJ databases">
        <authorList>
            <person name="Jaros S."/>
            <person name="Januszkiewicz K."/>
            <person name="Wedrychowicz H."/>
        </authorList>
    </citation>
    <scope>NUCLEOTIDE SEQUENCE [LARGE SCALE GENOMIC DNA]</scope>
    <source>
        <strain evidence="2 3">DSM 27063</strain>
    </source>
</reference>
<dbReference type="CDD" id="cd04187">
    <property type="entry name" value="DPM1_like_bac"/>
    <property type="match status" value="1"/>
</dbReference>
<keyword evidence="3" id="KW-1185">Reference proteome</keyword>
<gene>
    <name evidence="2" type="ORF">SAMN05444280_1773</name>
</gene>
<accession>A0A1M6PWD2</accession>
<dbReference type="Proteomes" id="UP000184050">
    <property type="component" value="Unassembled WGS sequence"/>
</dbReference>
<dbReference type="EMBL" id="FQZE01000077">
    <property type="protein sequence ID" value="SHK12241.1"/>
    <property type="molecule type" value="Genomic_DNA"/>
</dbReference>
<dbReference type="PANTHER" id="PTHR48090:SF8">
    <property type="entry name" value="GLYCOSYLTRANSFERASE CSBB-RELATED"/>
    <property type="match status" value="1"/>
</dbReference>
<dbReference type="GO" id="GO:0016740">
    <property type="term" value="F:transferase activity"/>
    <property type="evidence" value="ECO:0007669"/>
    <property type="project" value="UniProtKB-KW"/>
</dbReference>
<dbReference type="InterPro" id="IPR050256">
    <property type="entry name" value="Glycosyltransferase_2"/>
</dbReference>
<dbReference type="GO" id="GO:0005886">
    <property type="term" value="C:plasma membrane"/>
    <property type="evidence" value="ECO:0007669"/>
    <property type="project" value="TreeGrafter"/>
</dbReference>
<dbReference type="SUPFAM" id="SSF53448">
    <property type="entry name" value="Nucleotide-diphospho-sugar transferases"/>
    <property type="match status" value="1"/>
</dbReference>
<organism evidence="2 3">
    <name type="scientific">Tangfeifania diversioriginum</name>
    <dbReference type="NCBI Taxonomy" id="1168035"/>
    <lineage>
        <taxon>Bacteria</taxon>
        <taxon>Pseudomonadati</taxon>
        <taxon>Bacteroidota</taxon>
        <taxon>Bacteroidia</taxon>
        <taxon>Marinilabiliales</taxon>
        <taxon>Prolixibacteraceae</taxon>
        <taxon>Tangfeifania</taxon>
    </lineage>
</organism>
<keyword evidence="2" id="KW-0808">Transferase</keyword>
<protein>
    <submittedName>
        <fullName evidence="2">Glycosyl transferase family 2</fullName>
    </submittedName>
</protein>
<evidence type="ECO:0000259" key="1">
    <source>
        <dbReference type="Pfam" id="PF00535"/>
    </source>
</evidence>
<dbReference type="Gene3D" id="3.90.550.10">
    <property type="entry name" value="Spore Coat Polysaccharide Biosynthesis Protein SpsA, Chain A"/>
    <property type="match status" value="1"/>
</dbReference>
<dbReference type="InterPro" id="IPR029044">
    <property type="entry name" value="Nucleotide-diphossugar_trans"/>
</dbReference>